<proteinExistence type="inferred from homology"/>
<dbReference type="InterPro" id="IPR019931">
    <property type="entry name" value="LPXTG_anchor"/>
</dbReference>
<dbReference type="Proteomes" id="UP000586951">
    <property type="component" value="Unassembled WGS sequence"/>
</dbReference>
<dbReference type="EMBL" id="JAARRU010000002">
    <property type="protein sequence ID" value="MBC1565330.1"/>
    <property type="molecule type" value="Genomic_DNA"/>
</dbReference>
<evidence type="ECO:0000313" key="10">
    <source>
        <dbReference type="EMBL" id="MBC1565330.1"/>
    </source>
</evidence>
<feature type="domain" description="SpaA-like prealbumin fold" evidence="9">
    <location>
        <begin position="553"/>
        <end position="639"/>
    </location>
</feature>
<dbReference type="AlphaFoldDB" id="A0A841ZYI4"/>
<dbReference type="InterPro" id="IPR041033">
    <property type="entry name" value="SpaA_PFL_dom_1"/>
</dbReference>
<evidence type="ECO:0000256" key="4">
    <source>
        <dbReference type="ARBA" id="ARBA00022525"/>
    </source>
</evidence>
<name>A0A841ZYI4_9LIST</name>
<sequence>MKKLISIMLVLVILGSVMLPGVAGQASVDAGNFDIGLEVYDNPIISNGQVNMKVTLSADANTIVDENGLVKVTIPKEIFSSGDLSNIHSDAFTFDHVENPAKGDPNSIAVYVLPDASYNAGGAWSASFHLAFQAPLLRPGTEVKPEQTFLVAYNGKSDSKTLHVQVEEGGKPTPFEKWWKSAVDSNGIGILDERNSRYNLFHLAVNAYGNFELGDVTVTDQIPEGLSVEQNPAVTPNIEASDSKDVKGIRIVKIGADGSRKYVTSQYQDNISFNEATQRLEVHFKNLAKSDCFLIEYRVNMDTNKEIYKNTAKMKSSNVKDISASILVRPDSNTNFNKVLKKSVDKELLIGNDNKLTYTLTLRSIIGTIKAGQVFTDTLDGRLQYNKMLTGMDMFNVARDGQTLIFTAKKDIALGEKGEVTFEADATNLLVGETVANKSEIELDDKQYDSNTVETKRVTNGILIRKVDQEDSGKFLAGAAFQLLDKAEKVVREGVTNTEGELLFKDIVPGEYTVVETASPEGYILDKTKRAVEIISGETKVLTITIENQRKKGSVALTKKDIVTKEILPGVAFQLLDEEGNIIQERLVTDTNGQIKIGDLRWGKYSFKEIKAQEGYRLDEKEVPFEITKQNANQTIELTKLNERLEPEKPNKQPELPSTGDSASPWMMLFGTIISVLGIQVYRKSQK</sequence>
<evidence type="ECO:0000256" key="7">
    <source>
        <dbReference type="SAM" id="MobiDB-lite"/>
    </source>
</evidence>
<evidence type="ECO:0000256" key="1">
    <source>
        <dbReference type="ARBA" id="ARBA00004168"/>
    </source>
</evidence>
<evidence type="ECO:0000256" key="5">
    <source>
        <dbReference type="ARBA" id="ARBA00022729"/>
    </source>
</evidence>
<organism evidence="10 11">
    <name type="scientific">Listeria booriae</name>
    <dbReference type="NCBI Taxonomy" id="1552123"/>
    <lineage>
        <taxon>Bacteria</taxon>
        <taxon>Bacillati</taxon>
        <taxon>Bacillota</taxon>
        <taxon>Bacilli</taxon>
        <taxon>Bacillales</taxon>
        <taxon>Listeriaceae</taxon>
        <taxon>Listeria</taxon>
    </lineage>
</organism>
<dbReference type="Gene3D" id="2.60.40.10">
    <property type="entry name" value="Immunoglobulins"/>
    <property type="match status" value="2"/>
</dbReference>
<dbReference type="NCBIfam" id="TIGR01167">
    <property type="entry name" value="LPXTG_anchor"/>
    <property type="match status" value="1"/>
</dbReference>
<dbReference type="Gene3D" id="2.60.40.740">
    <property type="match status" value="2"/>
</dbReference>
<dbReference type="InterPro" id="IPR013783">
    <property type="entry name" value="Ig-like_fold"/>
</dbReference>
<evidence type="ECO:0000256" key="6">
    <source>
        <dbReference type="ARBA" id="ARBA00023088"/>
    </source>
</evidence>
<feature type="region of interest" description="Disordered" evidence="7">
    <location>
        <begin position="644"/>
        <end position="663"/>
    </location>
</feature>
<feature type="domain" description="SpaA-like prealbumin fold" evidence="9">
    <location>
        <begin position="462"/>
        <end position="548"/>
    </location>
</feature>
<dbReference type="PANTHER" id="PTHR36108:SF13">
    <property type="entry name" value="COLOSSIN-B-RELATED"/>
    <property type="match status" value="1"/>
</dbReference>
<dbReference type="PANTHER" id="PTHR36108">
    <property type="entry name" value="COLOSSIN-B-RELATED"/>
    <property type="match status" value="1"/>
</dbReference>
<dbReference type="Pfam" id="PF00746">
    <property type="entry name" value="Gram_pos_anchor"/>
    <property type="match status" value="1"/>
</dbReference>
<feature type="domain" description="Gram-positive cocci surface proteins LPxTG" evidence="8">
    <location>
        <begin position="649"/>
        <end position="684"/>
    </location>
</feature>
<keyword evidence="3" id="KW-0134">Cell wall</keyword>
<gene>
    <name evidence="10" type="ORF">HB907_07920</name>
</gene>
<protein>
    <submittedName>
        <fullName evidence="10">LPXTG cell wall anchor domain-containing protein</fullName>
    </submittedName>
</protein>
<evidence type="ECO:0000256" key="3">
    <source>
        <dbReference type="ARBA" id="ARBA00022512"/>
    </source>
</evidence>
<comment type="caution">
    <text evidence="10">The sequence shown here is derived from an EMBL/GenBank/DDBJ whole genome shotgun (WGS) entry which is preliminary data.</text>
</comment>
<reference evidence="10 11" key="1">
    <citation type="submission" date="2020-03" db="EMBL/GenBank/DDBJ databases">
        <title>Soil Listeria distribution.</title>
        <authorList>
            <person name="Liao J."/>
            <person name="Wiedmann M."/>
        </authorList>
    </citation>
    <scope>NUCLEOTIDE SEQUENCE [LARGE SCALE GENOMIC DNA]</scope>
    <source>
        <strain evidence="10 11">FSL L7-1427</strain>
    </source>
</reference>
<evidence type="ECO:0000259" key="9">
    <source>
        <dbReference type="Pfam" id="PF17802"/>
    </source>
</evidence>
<dbReference type="Pfam" id="PF17802">
    <property type="entry name" value="SpaA"/>
    <property type="match status" value="2"/>
</dbReference>
<evidence type="ECO:0000313" key="11">
    <source>
        <dbReference type="Proteomes" id="UP000586951"/>
    </source>
</evidence>
<evidence type="ECO:0000259" key="8">
    <source>
        <dbReference type="Pfam" id="PF00746"/>
    </source>
</evidence>
<keyword evidence="5" id="KW-0732">Signal</keyword>
<keyword evidence="4" id="KW-0964">Secreted</keyword>
<accession>A0A841ZYI4</accession>
<evidence type="ECO:0000256" key="2">
    <source>
        <dbReference type="ARBA" id="ARBA00007257"/>
    </source>
</evidence>
<keyword evidence="6" id="KW-0572">Peptidoglycan-anchor</keyword>
<comment type="subcellular location">
    <subcellularLocation>
        <location evidence="1">Secreted</location>
        <location evidence="1">Cell wall</location>
        <topology evidence="1">Peptidoglycan-anchor</topology>
    </subcellularLocation>
</comment>
<dbReference type="RefSeq" id="WP_185417465.1">
    <property type="nucleotide sequence ID" value="NZ_JAARRU010000002.1"/>
</dbReference>
<comment type="similarity">
    <text evidence="2">Belongs to the serine-aspartate repeat-containing protein (SDr) family.</text>
</comment>
<dbReference type="SUPFAM" id="SSF49478">
    <property type="entry name" value="Cna protein B-type domain"/>
    <property type="match status" value="2"/>
</dbReference>